<protein>
    <submittedName>
        <fullName evidence="1">Uncharacterized protein</fullName>
    </submittedName>
</protein>
<evidence type="ECO:0000313" key="2">
    <source>
        <dbReference type="Proteomes" id="UP001311232"/>
    </source>
</evidence>
<keyword evidence="2" id="KW-1185">Reference proteome</keyword>
<name>A0AAV9R1B7_9TELE</name>
<dbReference type="Proteomes" id="UP001311232">
    <property type="component" value="Unassembled WGS sequence"/>
</dbReference>
<sequence>MSAMKGGYKWHHIMTGLQKKISTPPLATLIKIPGENPALLAAALVIHLSSKANPLRPPTICPGSSEKPQSESVRLHSLQTHKPSPWWIASTRIGHSVPRDSLGTHPCGTRSTRPVYFPGFPGFWSSHNVRRDKFYLLHCVHREARKDLRQDLG</sequence>
<reference evidence="1 2" key="1">
    <citation type="submission" date="2021-06" db="EMBL/GenBank/DDBJ databases">
        <authorList>
            <person name="Palmer J.M."/>
        </authorList>
    </citation>
    <scope>NUCLEOTIDE SEQUENCE [LARGE SCALE GENOMIC DNA]</scope>
    <source>
        <strain evidence="1 2">MEX-2019</strain>
        <tissue evidence="1">Muscle</tissue>
    </source>
</reference>
<dbReference type="EMBL" id="JAHHUM010002434">
    <property type="protein sequence ID" value="KAK5603566.1"/>
    <property type="molecule type" value="Genomic_DNA"/>
</dbReference>
<proteinExistence type="predicted"/>
<comment type="caution">
    <text evidence="1">The sequence shown here is derived from an EMBL/GenBank/DDBJ whole genome shotgun (WGS) entry which is preliminary data.</text>
</comment>
<accession>A0AAV9R1B7</accession>
<gene>
    <name evidence="1" type="ORF">CRENBAI_004783</name>
</gene>
<evidence type="ECO:0000313" key="1">
    <source>
        <dbReference type="EMBL" id="KAK5603566.1"/>
    </source>
</evidence>
<organism evidence="1 2">
    <name type="scientific">Crenichthys baileyi</name>
    <name type="common">White River springfish</name>
    <dbReference type="NCBI Taxonomy" id="28760"/>
    <lineage>
        <taxon>Eukaryota</taxon>
        <taxon>Metazoa</taxon>
        <taxon>Chordata</taxon>
        <taxon>Craniata</taxon>
        <taxon>Vertebrata</taxon>
        <taxon>Euteleostomi</taxon>
        <taxon>Actinopterygii</taxon>
        <taxon>Neopterygii</taxon>
        <taxon>Teleostei</taxon>
        <taxon>Neoteleostei</taxon>
        <taxon>Acanthomorphata</taxon>
        <taxon>Ovalentaria</taxon>
        <taxon>Atherinomorphae</taxon>
        <taxon>Cyprinodontiformes</taxon>
        <taxon>Goodeidae</taxon>
        <taxon>Crenichthys</taxon>
    </lineage>
</organism>
<dbReference type="AlphaFoldDB" id="A0AAV9R1B7"/>